<accession>A0ABS7UJ71</accession>
<comment type="caution">
    <text evidence="1">The sequence shown here is derived from an EMBL/GenBank/DDBJ whole genome shotgun (WGS) entry which is preliminary data.</text>
</comment>
<protein>
    <submittedName>
        <fullName evidence="1">Uncharacterized protein</fullName>
    </submittedName>
</protein>
<evidence type="ECO:0000313" key="1">
    <source>
        <dbReference type="EMBL" id="MBZ5740706.1"/>
    </source>
</evidence>
<dbReference type="Proteomes" id="UP000780875">
    <property type="component" value="Unassembled WGS sequence"/>
</dbReference>
<evidence type="ECO:0000313" key="2">
    <source>
        <dbReference type="Proteomes" id="UP000780875"/>
    </source>
</evidence>
<dbReference type="RefSeq" id="WP_224125063.1">
    <property type="nucleotide sequence ID" value="NZ_JAIQZJ010000016.1"/>
</dbReference>
<gene>
    <name evidence="1" type="ORF">K8U61_21220</name>
</gene>
<reference evidence="1 2" key="1">
    <citation type="submission" date="2021-09" db="EMBL/GenBank/DDBJ databases">
        <title>Whole genome sequence of Nocardioides sp. GBK3QG-3.</title>
        <authorList>
            <person name="Tuo L."/>
        </authorList>
    </citation>
    <scope>NUCLEOTIDE SEQUENCE [LARGE SCALE GENOMIC DNA]</scope>
    <source>
        <strain evidence="1 2">GBK3QG-3</strain>
    </source>
</reference>
<dbReference type="EMBL" id="JAIQZJ010000016">
    <property type="protein sequence ID" value="MBZ5740706.1"/>
    <property type="molecule type" value="Genomic_DNA"/>
</dbReference>
<keyword evidence="2" id="KW-1185">Reference proteome</keyword>
<name>A0ABS7UJ71_9ACTN</name>
<organism evidence="1 2">
    <name type="scientific">Nocardioides mangrovi</name>
    <dbReference type="NCBI Taxonomy" id="2874580"/>
    <lineage>
        <taxon>Bacteria</taxon>
        <taxon>Bacillati</taxon>
        <taxon>Actinomycetota</taxon>
        <taxon>Actinomycetes</taxon>
        <taxon>Propionibacteriales</taxon>
        <taxon>Nocardioidaceae</taxon>
        <taxon>Nocardioides</taxon>
    </lineage>
</organism>
<proteinExistence type="predicted"/>
<sequence length="68" mass="7494">MTLLSFTRRPVTPTRVREVVTVHTGTDLALRLALLDAIEQTLQRHGVERSWIETAGSQLVVVADLPSA</sequence>